<evidence type="ECO:0000256" key="1">
    <source>
        <dbReference type="SAM" id="MobiDB-lite"/>
    </source>
</evidence>
<feature type="region of interest" description="Disordered" evidence="1">
    <location>
        <begin position="272"/>
        <end position="300"/>
    </location>
</feature>
<evidence type="ECO:0000313" key="2">
    <source>
        <dbReference type="EMBL" id="QOR56868.1"/>
    </source>
</evidence>
<dbReference type="RefSeq" id="YP_010112320.1">
    <property type="nucleotide sequence ID" value="NC_055890.1"/>
</dbReference>
<dbReference type="Gene3D" id="1.20.5.320">
    <property type="entry name" value="6-Phosphogluconate Dehydrogenase, domain 3"/>
    <property type="match status" value="1"/>
</dbReference>
<accession>A0A7M1RRD7</accession>
<proteinExistence type="predicted"/>
<dbReference type="Proteomes" id="UP000593741">
    <property type="component" value="Genome"/>
</dbReference>
<feature type="compositionally biased region" description="Low complexity" evidence="1">
    <location>
        <begin position="279"/>
        <end position="291"/>
    </location>
</feature>
<evidence type="ECO:0000313" key="3">
    <source>
        <dbReference type="Proteomes" id="UP000593741"/>
    </source>
</evidence>
<sequence>MEYTKLLGKVTLTCDGKHDSSKEYDRLCLVYDEQHRSFISIKEVPSNISLTNESYWQPISVVYADGEDIKVDDDLSLKFADKEYNPSKYSGLGRKILRKRIVNNKNILLQTDFDSSDTIYVIQYEFDLQGKTITIPNNSILSFEGGKFVNGDVVLNDTMILPLGIDVAEHIEGNVTGTYRDGQIYYDSIKDSLIAVVNNNKIDLSTPNITNEYTKFTWIKYSPSQYGDLMTDQPEEDSQYIGIASNKETEEPSNNPLDYVWAKFVGPLGAQGLRGERGFQGPQGEQGPPGKDGLDGKPGQSVKPNWNTWVFKQAELQPSKPTFVTPTPGVSGIDGWFDGPSAEGKWWMSMGLVDGSTNTVATWSDPVLCTAEDGKTNTYMDFKYSKSVSINIIPALNKTSRNPVGWEDTPPTLAPGEFMWMINALIDENNELVKEWLGPIRITGEQGPQGEPGLGEPGDTYNTVFAYKSSVEKPEKPVGGEWDADTNIIVYPEGWSSNDEELIPPVWMSNKVFTSNPNIQGEWSEPIKISGQDGAAGTDGNSVEFIYTRTTDSGVGDAPKTPVGEDVDDFIPLNWADNPKGVTPILKAEWVSTRSKKDNKWGGFSTPALWSKWGENGLDGDGVQYIFYRTATNNDPDNPTPNNTNSDAYQETGDFEGIEYIPGDGWTDNPQGVTKELLYEWVCQRKFRGGRWRAYTGPSLWAKYGKDGLDGLGSIALDLDNEVQSVATDNLGAVISGLPVTTKLTMYYGTTELNPSSLSVRQVNGITATADRNTGIITVSTITPSAPTNIRIPIDASCVWNNKLIERTTYLTINKIKPGADGQDAILYSLVPSVDAMHVDKKGVADVKFISCGIKKTQGKVTTMLTSVPAGFQFKYVIDEDLAENYTIDLNLSVTSIDKKVTFLLTSGETLVDKETVFKISDGKDGVDGVGGLVTDFDNDMLSVACDSKGNVISGLPLTTTVSMYYGTTKLVLDSLAVGSVEGITASANASTGVITVTSISSTTGDVIRIPVNVKASNDGTQYIRDVIFTINKIRPGADGENAKVYSLLPSVNAIHIFKDDSNEVNSVWCDLQLKEGDTVKTLSTTPTGYKFTYRVDNGGEANYSIGSVVASSSITAQVTFTLYDERSGNRVTVDTETIYVIRDGKDGEDGQPGTVPNWKTYVYKLSNTKPDKPTFRVPQPGGLDGWVDFPDSSTGQWWQCIGLVYGETNSVHVWGEVVPLNGKDGVAQDGKYTEFRFKAVTTGYSPGTPLLVRNPAGWNTTVPSVDESIETLWMIMAVITPNDALESGWSTPVRISGETGLDGEPGATLYTWIKYSDNEPTSDADIYDTPNRYTKYIGIAYNKTSPVESTDYEVYEWTKWVGADGNKGRIIYPVGTYSVIETYTCTDEKAPYVVLNDEYYVMNKNGNWLGTSTRKTPEQDWNTNGSNATWILMDKYEALFTKILIADGGSMGKFIFNGDYMFSQEGVDGGGNATNKYLNFTNNIVNFTNHFTMPSDSNWVDEVSIEPYKVTVRNAVVSMMWGVNTAIVSTTRLTPEFKIKVKGVKTYPSATVRLQYKYMKYGNIEYIQMPITNSTVEYTLPASEAGSGGNYTTSIEIAQFGTGSLRVSFEFYISSAFIPNFMVNAVTGLVDMNKGVMRMRSAEQYDKLYYSLLTGSTSVYRPNIMSNKQLMVIDDIGATDYTISLPFDDAYEGMSLYIFYTSTTGLGNYALRIVTKNSQSDLPGGVGKFLYNGSLSLSVITLTPNKFVQLKYTTMASGYVMSGSTVVPFNCPAWMVENGSDFLKQL</sequence>
<dbReference type="GeneID" id="65130787"/>
<name>A0A7M1RRD7_9CAUD</name>
<reference evidence="2 3" key="1">
    <citation type="submission" date="2020-07" db="EMBL/GenBank/DDBJ databases">
        <title>Taxonomic proposal: Crassvirales, a new order of highly abundant and diverse bacterial viruses.</title>
        <authorList>
            <person name="Shkoporov A.N."/>
            <person name="Stockdale S.R."/>
            <person name="Guerin E."/>
            <person name="Ross R.P."/>
            <person name="Hill C."/>
        </authorList>
    </citation>
    <scope>NUCLEOTIDE SEQUENCE [LARGE SCALE GENOMIC DNA]</scope>
</reference>
<dbReference type="PANTHER" id="PTHR24637">
    <property type="entry name" value="COLLAGEN"/>
    <property type="match status" value="1"/>
</dbReference>
<keyword evidence="3" id="KW-1185">Reference proteome</keyword>
<organism evidence="2 3">
    <name type="scientific">uncultured phage cr56_1</name>
    <dbReference type="NCBI Taxonomy" id="2772081"/>
    <lineage>
        <taxon>Viruses</taxon>
        <taxon>Duplodnaviria</taxon>
        <taxon>Heunggongvirae</taxon>
        <taxon>Uroviricota</taxon>
        <taxon>Caudoviricetes</taxon>
        <taxon>Crassvirales</taxon>
        <taxon>Suoliviridae</taxon>
        <taxon>Loutivirinae</taxon>
        <taxon>Buchavirus</taxon>
        <taxon>Buchavirus faecalis</taxon>
    </lineage>
</organism>
<dbReference type="EMBL" id="MT774397">
    <property type="protein sequence ID" value="QOR56868.1"/>
    <property type="molecule type" value="Genomic_DNA"/>
</dbReference>
<dbReference type="KEGG" id="vg:65130787"/>
<protein>
    <submittedName>
        <fullName evidence="2">Uncharacterized protein</fullName>
    </submittedName>
</protein>